<accession>A0A6I0EYE2</accession>
<dbReference type="Proteomes" id="UP000432715">
    <property type="component" value="Unassembled WGS sequence"/>
</dbReference>
<protein>
    <submittedName>
        <fullName evidence="3">CPBP family intramembrane metalloprotease</fullName>
    </submittedName>
</protein>
<comment type="caution">
    <text evidence="3">The sequence shown here is derived from an EMBL/GenBank/DDBJ whole genome shotgun (WGS) entry which is preliminary data.</text>
</comment>
<keyword evidence="1" id="KW-0812">Transmembrane</keyword>
<gene>
    <name evidence="3" type="ORF">F8154_10650</name>
</gene>
<name>A0A6I0EYE2_9FIRM</name>
<dbReference type="GO" id="GO:0004175">
    <property type="term" value="F:endopeptidase activity"/>
    <property type="evidence" value="ECO:0007669"/>
    <property type="project" value="UniProtKB-ARBA"/>
</dbReference>
<feature type="transmembrane region" description="Helical" evidence="1">
    <location>
        <begin position="169"/>
        <end position="190"/>
    </location>
</feature>
<dbReference type="GO" id="GO:0008237">
    <property type="term" value="F:metallopeptidase activity"/>
    <property type="evidence" value="ECO:0007669"/>
    <property type="project" value="UniProtKB-KW"/>
</dbReference>
<organism evidence="3 4">
    <name type="scientific">Alkaliphilus pronyensis</name>
    <dbReference type="NCBI Taxonomy" id="1482732"/>
    <lineage>
        <taxon>Bacteria</taxon>
        <taxon>Bacillati</taxon>
        <taxon>Bacillota</taxon>
        <taxon>Clostridia</taxon>
        <taxon>Peptostreptococcales</taxon>
        <taxon>Natronincolaceae</taxon>
        <taxon>Alkaliphilus</taxon>
    </lineage>
</organism>
<dbReference type="Pfam" id="PF02517">
    <property type="entry name" value="Rce1-like"/>
    <property type="match status" value="1"/>
</dbReference>
<sequence length="193" mass="21423">MIQVIIFSIIPFIWWIINGRKNANFLQWLGIKRIIIKDCRKYVVVVLFMIFISFLVVFVILPLYVDVSNNATAQFAGKGFSALIPALIFSFIKTGLSEEIFFRGFLAKRLISKFGFKIGNIAQGLLFGLLHGMLFFWIAGVLGAIVIITLTGISGWLSGWINEKQSGGSIISSWLLHGTGNIIASIAAMFNSI</sequence>
<keyword evidence="3" id="KW-0482">Metalloprotease</keyword>
<keyword evidence="3" id="KW-0378">Hydrolase</keyword>
<dbReference type="AlphaFoldDB" id="A0A6I0EYE2"/>
<reference evidence="3 4" key="1">
    <citation type="submission" date="2019-10" db="EMBL/GenBank/DDBJ databases">
        <title>Alkaliphilus serpentinus sp. nov. and Alkaliphilus pronyensis sp. nov., two novel anaerobic alkaliphilic species isolated from the serpentinized-hosted hydrothermal field of the Prony Bay (New Caledonia).</title>
        <authorList>
            <person name="Postec A."/>
        </authorList>
    </citation>
    <scope>NUCLEOTIDE SEQUENCE [LARGE SCALE GENOMIC DNA]</scope>
    <source>
        <strain evidence="3 4">LacV</strain>
    </source>
</reference>
<proteinExistence type="predicted"/>
<dbReference type="GO" id="GO:0006508">
    <property type="term" value="P:proteolysis"/>
    <property type="evidence" value="ECO:0007669"/>
    <property type="project" value="UniProtKB-KW"/>
</dbReference>
<evidence type="ECO:0000256" key="1">
    <source>
        <dbReference type="SAM" id="Phobius"/>
    </source>
</evidence>
<evidence type="ECO:0000313" key="3">
    <source>
        <dbReference type="EMBL" id="KAB3533503.1"/>
    </source>
</evidence>
<keyword evidence="1" id="KW-1133">Transmembrane helix</keyword>
<dbReference type="GO" id="GO:0080120">
    <property type="term" value="P:CAAX-box protein maturation"/>
    <property type="evidence" value="ECO:0007669"/>
    <property type="project" value="UniProtKB-ARBA"/>
</dbReference>
<keyword evidence="3" id="KW-0645">Protease</keyword>
<dbReference type="EMBL" id="WBZC01000040">
    <property type="protein sequence ID" value="KAB3533503.1"/>
    <property type="molecule type" value="Genomic_DNA"/>
</dbReference>
<dbReference type="InterPro" id="IPR003675">
    <property type="entry name" value="Rce1/LyrA-like_dom"/>
</dbReference>
<dbReference type="OrthoDB" id="1437285at2"/>
<keyword evidence="4" id="KW-1185">Reference proteome</keyword>
<feature type="transmembrane region" description="Helical" evidence="1">
    <location>
        <begin position="42"/>
        <end position="65"/>
    </location>
</feature>
<evidence type="ECO:0000313" key="4">
    <source>
        <dbReference type="Proteomes" id="UP000432715"/>
    </source>
</evidence>
<keyword evidence="1" id="KW-0472">Membrane</keyword>
<feature type="transmembrane region" description="Helical" evidence="1">
    <location>
        <begin position="135"/>
        <end position="157"/>
    </location>
</feature>
<evidence type="ECO:0000259" key="2">
    <source>
        <dbReference type="Pfam" id="PF02517"/>
    </source>
</evidence>
<feature type="domain" description="CAAX prenyl protease 2/Lysostaphin resistance protein A-like" evidence="2">
    <location>
        <begin position="83"/>
        <end position="182"/>
    </location>
</feature>